<keyword evidence="1" id="KW-0812">Transmembrane</keyword>
<feature type="transmembrane region" description="Helical" evidence="1">
    <location>
        <begin position="260"/>
        <end position="278"/>
    </location>
</feature>
<reference evidence="2" key="1">
    <citation type="submission" date="2019-08" db="EMBL/GenBank/DDBJ databases">
        <title>The genome of the North American firefly Photinus pyralis.</title>
        <authorList>
            <consortium name="Photinus pyralis genome working group"/>
            <person name="Fallon T.R."/>
            <person name="Sander Lower S.E."/>
            <person name="Weng J.-K."/>
        </authorList>
    </citation>
    <scope>NUCLEOTIDE SEQUENCE</scope>
    <source>
        <strain evidence="2">TRF0915ILg1</strain>
        <tissue evidence="2">Whole body</tissue>
    </source>
</reference>
<comment type="caution">
    <text evidence="2">The sequence shown here is derived from an EMBL/GenBank/DDBJ whole genome shotgun (WGS) entry which is preliminary data.</text>
</comment>
<dbReference type="PANTHER" id="PTHR31061:SF24">
    <property type="entry name" value="LD22376P"/>
    <property type="match status" value="1"/>
</dbReference>
<gene>
    <name evidence="2" type="ORF">ILUMI_02165</name>
</gene>
<dbReference type="PANTHER" id="PTHR31061">
    <property type="entry name" value="LD22376P"/>
    <property type="match status" value="1"/>
</dbReference>
<keyword evidence="1" id="KW-0472">Membrane</keyword>
<dbReference type="OrthoDB" id="2149840at2759"/>
<name>A0A8K0DGZ6_IGNLU</name>
<feature type="transmembrane region" description="Helical" evidence="1">
    <location>
        <begin position="545"/>
        <end position="566"/>
    </location>
</feature>
<dbReference type="EMBL" id="VTPC01000880">
    <property type="protein sequence ID" value="KAF2903994.1"/>
    <property type="molecule type" value="Genomic_DNA"/>
</dbReference>
<proteinExistence type="predicted"/>
<evidence type="ECO:0000256" key="1">
    <source>
        <dbReference type="SAM" id="Phobius"/>
    </source>
</evidence>
<feature type="transmembrane region" description="Helical" evidence="1">
    <location>
        <begin position="114"/>
        <end position="135"/>
    </location>
</feature>
<keyword evidence="1" id="KW-1133">Transmembrane helix</keyword>
<keyword evidence="3" id="KW-1185">Reference proteome</keyword>
<feature type="transmembrane region" description="Helical" evidence="1">
    <location>
        <begin position="329"/>
        <end position="352"/>
    </location>
</feature>
<protein>
    <recommendedName>
        <fullName evidence="4">Heparan-alpha-glucosaminide N-acetyltransferase</fullName>
    </recommendedName>
</protein>
<dbReference type="AlphaFoldDB" id="A0A8K0DGZ6"/>
<evidence type="ECO:0000313" key="3">
    <source>
        <dbReference type="Proteomes" id="UP000801492"/>
    </source>
</evidence>
<organism evidence="2 3">
    <name type="scientific">Ignelater luminosus</name>
    <name type="common">Cucubano</name>
    <name type="synonym">Pyrophorus luminosus</name>
    <dbReference type="NCBI Taxonomy" id="2038154"/>
    <lineage>
        <taxon>Eukaryota</taxon>
        <taxon>Metazoa</taxon>
        <taxon>Ecdysozoa</taxon>
        <taxon>Arthropoda</taxon>
        <taxon>Hexapoda</taxon>
        <taxon>Insecta</taxon>
        <taxon>Pterygota</taxon>
        <taxon>Neoptera</taxon>
        <taxon>Endopterygota</taxon>
        <taxon>Coleoptera</taxon>
        <taxon>Polyphaga</taxon>
        <taxon>Elateriformia</taxon>
        <taxon>Elateroidea</taxon>
        <taxon>Elateridae</taxon>
        <taxon>Agrypninae</taxon>
        <taxon>Pyrophorini</taxon>
        <taxon>Ignelater</taxon>
    </lineage>
</organism>
<feature type="transmembrane region" description="Helical" evidence="1">
    <location>
        <begin position="447"/>
        <end position="466"/>
    </location>
</feature>
<feature type="transmembrane region" description="Helical" evidence="1">
    <location>
        <begin position="512"/>
        <end position="533"/>
    </location>
</feature>
<sequence length="574" mass="65470">MLTENKDKCALPNPKLVFDEACLDIYNEGNYRINITGQYNECDGCRFQTLARLEPHSNVSIVINTKYSLTLNYTNFDNISTCQFNKLFYEHYRYGWNLTEKCSPVYIKEPADNAYLPILSAFIILFAFGTLWYMIKCIYKCAKNSETWRRHFACPSELENDLGSPGGVAPLVIERPPPIRKHPHRVKSVDVFRGLCIMLMIFVNYGGGQYWFFQHSVWNGLTIADLVFPWFLWLMGFSLTISLNNKLRRAVPRRQLFMQIIRRSIILMLLGIILNSHGKTTTLLSLRFPGVLQRIGVTYLIVGLIEATFAKRTVSVNEYGRLSFLQDILVAIPQWIIMFVMIFVHTTITFLLEVPGCGRGYLGPGGLHNLGHYANCTGGAAGYIDRLVFGEHMYKKPTCQVVYENVVYYDPEGILGTLTSVLLVYLGVQAGRILHTYSNVKTRVIRWVTWGIITALLGGILCGFTKNHGVIPINKNLWSLSFVLTIGGMAFAIHAFLFVMVDILRKWGGRPLFYPGMNPIFLYVGHELLRNTFPFAWTPINKTHAAYLSMNLWGMGLWVVISIFLYKQNVFLSI</sequence>
<dbReference type="Proteomes" id="UP000801492">
    <property type="component" value="Unassembled WGS sequence"/>
</dbReference>
<feature type="transmembrane region" description="Helical" evidence="1">
    <location>
        <begin position="218"/>
        <end position="239"/>
    </location>
</feature>
<evidence type="ECO:0008006" key="4">
    <source>
        <dbReference type="Google" id="ProtNLM"/>
    </source>
</evidence>
<evidence type="ECO:0000313" key="2">
    <source>
        <dbReference type="EMBL" id="KAF2903994.1"/>
    </source>
</evidence>
<feature type="transmembrane region" description="Helical" evidence="1">
    <location>
        <begin position="478"/>
        <end position="500"/>
    </location>
</feature>
<feature type="transmembrane region" description="Helical" evidence="1">
    <location>
        <begin position="191"/>
        <end position="212"/>
    </location>
</feature>
<feature type="transmembrane region" description="Helical" evidence="1">
    <location>
        <begin position="290"/>
        <end position="309"/>
    </location>
</feature>
<feature type="transmembrane region" description="Helical" evidence="1">
    <location>
        <begin position="414"/>
        <end position="435"/>
    </location>
</feature>
<accession>A0A8K0DGZ6</accession>